<name>F8IKB6_ALIAT</name>
<dbReference type="EMBL" id="CP002902">
    <property type="protein sequence ID" value="AEJ42304.1"/>
    <property type="molecule type" value="Genomic_DNA"/>
</dbReference>
<reference evidence="2" key="2">
    <citation type="submission" date="2011-06" db="EMBL/GenBank/DDBJ databases">
        <title>The complete genome sequence of Alicyclobacillus acidocaldarius sp. Tc-4-1.</title>
        <authorList>
            <person name="Chen Y."/>
            <person name="He Y."/>
            <person name="Dong Z."/>
            <person name="Hu S."/>
        </authorList>
    </citation>
    <scope>NUCLEOTIDE SEQUENCE [LARGE SCALE GENOMIC DNA]</scope>
    <source>
        <strain evidence="2">Tc-4-1</strain>
    </source>
</reference>
<evidence type="ECO:0000313" key="1">
    <source>
        <dbReference type="EMBL" id="AEJ42304.1"/>
    </source>
</evidence>
<accession>F8IKB6</accession>
<dbReference type="KEGG" id="aad:TC41_0336"/>
<proteinExistence type="predicted"/>
<organism evidence="1 2">
    <name type="scientific">Alicyclobacillus acidocaldarius (strain Tc-4-1)</name>
    <name type="common">Bacillus acidocaldarius</name>
    <dbReference type="NCBI Taxonomy" id="1048834"/>
    <lineage>
        <taxon>Bacteria</taxon>
        <taxon>Bacillati</taxon>
        <taxon>Bacillota</taxon>
        <taxon>Bacilli</taxon>
        <taxon>Bacillales</taxon>
        <taxon>Alicyclobacillaceae</taxon>
        <taxon>Alicyclobacillus</taxon>
    </lineage>
</organism>
<dbReference type="STRING" id="1048834.TC41_0336"/>
<dbReference type="Proteomes" id="UP000000292">
    <property type="component" value="Chromosome"/>
</dbReference>
<dbReference type="AlphaFoldDB" id="F8IKB6"/>
<gene>
    <name evidence="1" type="ordered locus">TC41_0336</name>
</gene>
<protein>
    <submittedName>
        <fullName evidence="1">Uncharacterized protein</fullName>
    </submittedName>
</protein>
<sequence>MDGCGILLRRGLSDLSTGIRRVFICIFVGMRFVVDNFILSFTSS</sequence>
<evidence type="ECO:0000313" key="2">
    <source>
        <dbReference type="Proteomes" id="UP000000292"/>
    </source>
</evidence>
<reference evidence="1 2" key="1">
    <citation type="journal article" date="2011" name="J. Bacteriol.">
        <title>Complete Genome Sequence of Alicyclobacillus acidocaldarius Strain Tc-4-1.</title>
        <authorList>
            <person name="Chen Y."/>
            <person name="He Y."/>
            <person name="Zhang B."/>
            <person name="Yang J."/>
            <person name="Li W."/>
            <person name="Dong Z."/>
            <person name="Hu S."/>
        </authorList>
    </citation>
    <scope>NUCLEOTIDE SEQUENCE [LARGE SCALE GENOMIC DNA]</scope>
    <source>
        <strain evidence="1 2">Tc-4-1</strain>
    </source>
</reference>
<dbReference type="HOGENOM" id="CLU_3211511_0_0_9"/>